<dbReference type="EMBL" id="RBWS01000005">
    <property type="protein sequence ID" value="RKO72451.1"/>
    <property type="molecule type" value="Genomic_DNA"/>
</dbReference>
<keyword evidence="8" id="KW-1185">Reference proteome</keyword>
<sequence length="587" mass="66918">MKKIFYLPVLVLLFASCELKELPKSEATEEDIFGSEKGLKNYSNSFYRNITSGSDAYKGDAMADYAAVNRVNDFMVEGAYSKEVEELKGLWTWTALRNINQMIAKCTSPNLSDKVKNNYIGLARFFRAWFYYEKVVRFGDVPWVDHPLTVDETDILKAPRDSREVVMKHIMEDLDFAYENITDAPGDGTTVNKWTALGLKTRIALFEGTFRKYHQLNLPTKPETFFQYAVDAGKILMETGPYRLHIAADPKISQRELFISEQPMKDEVMLAVAFSKNQALMNDANWWWTSATYGPRLSLVRPFINTILNADGSPYTDRPNYEKEEFYDECQNRDLRLAQLIRTPGYKRGGKAAPPNFASYTYTGYQPIKYALDDPYYDNGGFNTNALPLMRYAEVLLNYAEAKQELGTFNDGDWSKTVGALRARAGISGGANVLPAKVDTYLKNTFFPGISNPVLLEIRRERQVELALEGFRFNDLKRWKTGELMAKLQWTGIYIPALEKPMDLDRDGTPDVLFYDASRPEPTVEGVTKVKLGGAKNSQTMTADNHLQWGMTMNRKWYDDGKQYLYPIPSSALVLNNQLGQNQGWEK</sequence>
<organism evidence="7 8">
    <name type="scientific">Sphingobacterium puteale</name>
    <dbReference type="NCBI Taxonomy" id="2420510"/>
    <lineage>
        <taxon>Bacteria</taxon>
        <taxon>Pseudomonadati</taxon>
        <taxon>Bacteroidota</taxon>
        <taxon>Sphingobacteriia</taxon>
        <taxon>Sphingobacteriales</taxon>
        <taxon>Sphingobacteriaceae</taxon>
        <taxon>Sphingobacterium</taxon>
    </lineage>
</organism>
<dbReference type="PROSITE" id="PS51257">
    <property type="entry name" value="PROKAR_LIPOPROTEIN"/>
    <property type="match status" value="1"/>
</dbReference>
<feature type="domain" description="RagB/SusD" evidence="6">
    <location>
        <begin position="277"/>
        <end position="585"/>
    </location>
</feature>
<comment type="subcellular location">
    <subcellularLocation>
        <location evidence="1">Cell outer membrane</location>
    </subcellularLocation>
</comment>
<dbReference type="InterPro" id="IPR041662">
    <property type="entry name" value="SusD-like_2"/>
</dbReference>
<comment type="caution">
    <text evidence="7">The sequence shown here is derived from an EMBL/GenBank/DDBJ whole genome shotgun (WGS) entry which is preliminary data.</text>
</comment>
<evidence type="ECO:0000256" key="4">
    <source>
        <dbReference type="ARBA" id="ARBA00023136"/>
    </source>
</evidence>
<evidence type="ECO:0000313" key="7">
    <source>
        <dbReference type="EMBL" id="RKO72451.1"/>
    </source>
</evidence>
<evidence type="ECO:0000256" key="3">
    <source>
        <dbReference type="ARBA" id="ARBA00022729"/>
    </source>
</evidence>
<evidence type="ECO:0000256" key="2">
    <source>
        <dbReference type="ARBA" id="ARBA00006275"/>
    </source>
</evidence>
<keyword evidence="3" id="KW-0732">Signal</keyword>
<dbReference type="Proteomes" id="UP000282423">
    <property type="component" value="Unassembled WGS sequence"/>
</dbReference>
<comment type="similarity">
    <text evidence="2">Belongs to the SusD family.</text>
</comment>
<evidence type="ECO:0000313" key="8">
    <source>
        <dbReference type="Proteomes" id="UP000282423"/>
    </source>
</evidence>
<keyword evidence="5" id="KW-0998">Cell outer membrane</keyword>
<evidence type="ECO:0000259" key="6">
    <source>
        <dbReference type="Pfam" id="PF07980"/>
    </source>
</evidence>
<evidence type="ECO:0000256" key="5">
    <source>
        <dbReference type="ARBA" id="ARBA00023237"/>
    </source>
</evidence>
<dbReference type="SUPFAM" id="SSF48452">
    <property type="entry name" value="TPR-like"/>
    <property type="match status" value="1"/>
</dbReference>
<name>A0A420W1L8_9SPHI</name>
<keyword evidence="4" id="KW-0472">Membrane</keyword>
<dbReference type="RefSeq" id="WP_121122454.1">
    <property type="nucleotide sequence ID" value="NZ_CP158959.1"/>
</dbReference>
<dbReference type="AlphaFoldDB" id="A0A420W1L8"/>
<dbReference type="Pfam" id="PF12771">
    <property type="entry name" value="SusD-like_2"/>
    <property type="match status" value="1"/>
</dbReference>
<protein>
    <submittedName>
        <fullName evidence="7">RagB/SusD family nutrient uptake outer membrane protein</fullName>
    </submittedName>
</protein>
<dbReference type="InterPro" id="IPR011990">
    <property type="entry name" value="TPR-like_helical_dom_sf"/>
</dbReference>
<dbReference type="GO" id="GO:0009279">
    <property type="term" value="C:cell outer membrane"/>
    <property type="evidence" value="ECO:0007669"/>
    <property type="project" value="UniProtKB-SubCell"/>
</dbReference>
<gene>
    <name evidence="7" type="ORF">D7322_06535</name>
</gene>
<dbReference type="Pfam" id="PF07980">
    <property type="entry name" value="SusD_RagB"/>
    <property type="match status" value="1"/>
</dbReference>
<accession>A0A420W1L8</accession>
<dbReference type="OrthoDB" id="5694214at2"/>
<reference evidence="7 8" key="1">
    <citation type="submission" date="2018-10" db="EMBL/GenBank/DDBJ databases">
        <title>Sphingobacterium sp. M05W1-28.</title>
        <authorList>
            <person name="Cai H."/>
        </authorList>
    </citation>
    <scope>NUCLEOTIDE SEQUENCE [LARGE SCALE GENOMIC DNA]</scope>
    <source>
        <strain evidence="7 8">M05W1-28</strain>
    </source>
</reference>
<dbReference type="Gene3D" id="1.25.40.390">
    <property type="match status" value="1"/>
</dbReference>
<proteinExistence type="inferred from homology"/>
<dbReference type="InterPro" id="IPR012944">
    <property type="entry name" value="SusD_RagB_dom"/>
</dbReference>
<evidence type="ECO:0000256" key="1">
    <source>
        <dbReference type="ARBA" id="ARBA00004442"/>
    </source>
</evidence>